<dbReference type="Gene3D" id="1.10.8.60">
    <property type="match status" value="1"/>
</dbReference>
<evidence type="ECO:0000256" key="5">
    <source>
        <dbReference type="PROSITE-ProRule" id="PRU00703"/>
    </source>
</evidence>
<dbReference type="CDD" id="cd02205">
    <property type="entry name" value="CBS_pair_SF"/>
    <property type="match status" value="1"/>
</dbReference>
<reference evidence="8 9" key="1">
    <citation type="submission" date="2019-12" db="EMBL/GenBank/DDBJ databases">
        <title>Genome sequenceing of Clostridium bovifaecis.</title>
        <authorList>
            <person name="Yao Y."/>
        </authorList>
    </citation>
    <scope>NUCLEOTIDE SEQUENCE [LARGE SCALE GENOMIC DNA]</scope>
    <source>
        <strain evidence="8 9">BXX</strain>
    </source>
</reference>
<dbReference type="GO" id="GO:0043565">
    <property type="term" value="F:sequence-specific DNA binding"/>
    <property type="evidence" value="ECO:0007669"/>
    <property type="project" value="InterPro"/>
</dbReference>
<evidence type="ECO:0000259" key="6">
    <source>
        <dbReference type="PROSITE" id="PS50045"/>
    </source>
</evidence>
<keyword evidence="2" id="KW-0067">ATP-binding</keyword>
<dbReference type="InterPro" id="IPR058031">
    <property type="entry name" value="AAA_lid_NorR"/>
</dbReference>
<evidence type="ECO:0000256" key="2">
    <source>
        <dbReference type="ARBA" id="ARBA00022840"/>
    </source>
</evidence>
<dbReference type="Gene3D" id="3.10.580.10">
    <property type="entry name" value="CBS-domain"/>
    <property type="match status" value="1"/>
</dbReference>
<dbReference type="Pfam" id="PF00158">
    <property type="entry name" value="Sigma54_activat"/>
    <property type="match status" value="1"/>
</dbReference>
<dbReference type="InterPro" id="IPR025944">
    <property type="entry name" value="Sigma_54_int_dom_CS"/>
</dbReference>
<dbReference type="PROSITE" id="PS00688">
    <property type="entry name" value="SIGMA54_INTERACT_3"/>
    <property type="match status" value="1"/>
</dbReference>
<keyword evidence="4" id="KW-0804">Transcription</keyword>
<sequence length="454" mass="51379">MKMRQIMITIFPRCFFGDTIDDIVERVKREDLAFIVVVDENNKYKGVIESRYILEYTMNNSVNRDDSIRKLVKMIQPVSQDDDIRTLKNIEEDINVIPVVNSSLNVLGYISLNSILKSIDKINNKSNSIYLGTNKDNSKIKAKYTIDHFIGESKPILQLKKRILAAAKTKATVLVTGETGTGKELVAHAITSLGDRRHQPFVRLNCAAIPENLLESELFGYEEGAFTGALKGGNSGKFTQANHGTIFLDEIGDMPLALQAKILRVLQEREVEKIGGTCPVPIDIRVIAATHTNLIELVKQNRFRQDLFYRLHVIPINVPPLRDRKEDIPLLVGHFIQQLSDEMEMEKPIIEVSFLKALIEYHWPGNVRELLNVLQMALSFSEGRLTDDTLKEYLLLNGKDSGIDKDDLKSVTNEVEKDKIINAMKIYGGNKIKVASALGISRSNLYYKMKKYNL</sequence>
<dbReference type="GO" id="GO:0005524">
    <property type="term" value="F:ATP binding"/>
    <property type="evidence" value="ECO:0007669"/>
    <property type="project" value="UniProtKB-KW"/>
</dbReference>
<dbReference type="InterPro" id="IPR000644">
    <property type="entry name" value="CBS_dom"/>
</dbReference>
<dbReference type="SUPFAM" id="SSF54631">
    <property type="entry name" value="CBS-domain pair"/>
    <property type="match status" value="1"/>
</dbReference>
<keyword evidence="1" id="KW-0547">Nucleotide-binding</keyword>
<evidence type="ECO:0000313" key="8">
    <source>
        <dbReference type="EMBL" id="QGU93907.1"/>
    </source>
</evidence>
<dbReference type="InterPro" id="IPR003593">
    <property type="entry name" value="AAA+_ATPase"/>
</dbReference>
<feature type="domain" description="Sigma-54 factor interaction" evidence="6">
    <location>
        <begin position="149"/>
        <end position="379"/>
    </location>
</feature>
<dbReference type="PROSITE" id="PS51371">
    <property type="entry name" value="CBS"/>
    <property type="match status" value="1"/>
</dbReference>
<accession>A0A6I6EZA2</accession>
<dbReference type="GO" id="GO:0006355">
    <property type="term" value="P:regulation of DNA-templated transcription"/>
    <property type="evidence" value="ECO:0007669"/>
    <property type="project" value="InterPro"/>
</dbReference>
<dbReference type="CDD" id="cd00009">
    <property type="entry name" value="AAA"/>
    <property type="match status" value="1"/>
</dbReference>
<dbReference type="FunFam" id="3.40.50.300:FF:000006">
    <property type="entry name" value="DNA-binding transcriptional regulator NtrC"/>
    <property type="match status" value="1"/>
</dbReference>
<dbReference type="PROSITE" id="PS50045">
    <property type="entry name" value="SIGMA54_INTERACT_4"/>
    <property type="match status" value="1"/>
</dbReference>
<dbReference type="Pfam" id="PF25601">
    <property type="entry name" value="AAA_lid_14"/>
    <property type="match status" value="1"/>
</dbReference>
<dbReference type="EMBL" id="CP046522">
    <property type="protein sequence ID" value="QGU93907.1"/>
    <property type="molecule type" value="Genomic_DNA"/>
</dbReference>
<dbReference type="Gene3D" id="1.10.10.60">
    <property type="entry name" value="Homeodomain-like"/>
    <property type="match status" value="1"/>
</dbReference>
<feature type="domain" description="CBS" evidence="7">
    <location>
        <begin position="7"/>
        <end position="67"/>
    </location>
</feature>
<name>A0A6I6EZA2_9CLOT</name>
<dbReference type="SUPFAM" id="SSF46689">
    <property type="entry name" value="Homeodomain-like"/>
    <property type="match status" value="1"/>
</dbReference>
<organism evidence="8 9">
    <name type="scientific">Clostridium bovifaecis</name>
    <dbReference type="NCBI Taxonomy" id="2184719"/>
    <lineage>
        <taxon>Bacteria</taxon>
        <taxon>Bacillati</taxon>
        <taxon>Bacillota</taxon>
        <taxon>Clostridia</taxon>
        <taxon>Eubacteriales</taxon>
        <taxon>Clostridiaceae</taxon>
        <taxon>Clostridium</taxon>
    </lineage>
</organism>
<dbReference type="AlphaFoldDB" id="A0A6I6EZA2"/>
<dbReference type="Pfam" id="PF00571">
    <property type="entry name" value="CBS"/>
    <property type="match status" value="1"/>
</dbReference>
<evidence type="ECO:0000313" key="9">
    <source>
        <dbReference type="Proteomes" id="UP000422764"/>
    </source>
</evidence>
<evidence type="ECO:0000256" key="4">
    <source>
        <dbReference type="ARBA" id="ARBA00023163"/>
    </source>
</evidence>
<protein>
    <submittedName>
        <fullName evidence="8">CBS domain-containing protein</fullName>
    </submittedName>
</protein>
<dbReference type="PROSITE" id="PS00675">
    <property type="entry name" value="SIGMA54_INTERACT_1"/>
    <property type="match status" value="1"/>
</dbReference>
<dbReference type="SMART" id="SM00382">
    <property type="entry name" value="AAA"/>
    <property type="match status" value="1"/>
</dbReference>
<keyword evidence="9" id="KW-1185">Reference proteome</keyword>
<proteinExistence type="predicted"/>
<keyword evidence="3" id="KW-0805">Transcription regulation</keyword>
<dbReference type="PRINTS" id="PR01590">
    <property type="entry name" value="HTHFIS"/>
</dbReference>
<keyword evidence="5" id="KW-0129">CBS domain</keyword>
<evidence type="ECO:0000256" key="1">
    <source>
        <dbReference type="ARBA" id="ARBA00022741"/>
    </source>
</evidence>
<dbReference type="Pfam" id="PF02954">
    <property type="entry name" value="HTH_8"/>
    <property type="match status" value="1"/>
</dbReference>
<dbReference type="InterPro" id="IPR002197">
    <property type="entry name" value="HTH_Fis"/>
</dbReference>
<dbReference type="Gene3D" id="3.40.50.300">
    <property type="entry name" value="P-loop containing nucleotide triphosphate hydrolases"/>
    <property type="match status" value="1"/>
</dbReference>
<dbReference type="InterPro" id="IPR009057">
    <property type="entry name" value="Homeodomain-like_sf"/>
</dbReference>
<evidence type="ECO:0000256" key="3">
    <source>
        <dbReference type="ARBA" id="ARBA00023015"/>
    </source>
</evidence>
<dbReference type="InterPro" id="IPR025662">
    <property type="entry name" value="Sigma_54_int_dom_ATP-bd_1"/>
</dbReference>
<evidence type="ECO:0000259" key="7">
    <source>
        <dbReference type="PROSITE" id="PS51371"/>
    </source>
</evidence>
<dbReference type="PANTHER" id="PTHR32071">
    <property type="entry name" value="TRANSCRIPTIONAL REGULATORY PROTEIN"/>
    <property type="match status" value="1"/>
</dbReference>
<dbReference type="SUPFAM" id="SSF52540">
    <property type="entry name" value="P-loop containing nucleoside triphosphate hydrolases"/>
    <property type="match status" value="1"/>
</dbReference>
<dbReference type="Proteomes" id="UP000422764">
    <property type="component" value="Chromosome"/>
</dbReference>
<dbReference type="InterPro" id="IPR002078">
    <property type="entry name" value="Sigma_54_int"/>
</dbReference>
<gene>
    <name evidence="8" type="ORF">GOM49_01085</name>
</gene>
<dbReference type="InterPro" id="IPR046342">
    <property type="entry name" value="CBS_dom_sf"/>
</dbReference>
<dbReference type="InterPro" id="IPR027417">
    <property type="entry name" value="P-loop_NTPase"/>
</dbReference>
<dbReference type="PANTHER" id="PTHR32071:SF57">
    <property type="entry name" value="C4-DICARBOXYLATE TRANSPORT TRANSCRIPTIONAL REGULATORY PROTEIN DCTD"/>
    <property type="match status" value="1"/>
</dbReference>